<dbReference type="eggNOG" id="arCOG03828">
    <property type="taxonomic scope" value="Archaea"/>
</dbReference>
<keyword evidence="2" id="KW-1133">Transmembrane helix</keyword>
<feature type="transmembrane region" description="Helical" evidence="2">
    <location>
        <begin position="203"/>
        <end position="223"/>
    </location>
</feature>
<dbReference type="PATRIC" id="fig|1210908.3.peg.4303"/>
<sequence length="227" mass="25211">MSDETMSTAKAVEATQQRAETTTESQTADETVEQAELSKDDLFHILQNQRRRRVLTFLQDVDDDERVDMRDIAEQVAAWEHDTTLQQLTSDERQRVYIALYQSHLPKLDEKGIIDYNQSRGFVTRTPLANQFEHYLAASEDEVREGASDTDADADTETTSAATDDTAPATATTDSARYYSGATALGLALTAMSWVGVAPTALSSYLATFITGMFLFVTVGVAYQNRR</sequence>
<evidence type="ECO:0000259" key="3">
    <source>
        <dbReference type="Pfam" id="PF24035"/>
    </source>
</evidence>
<feature type="region of interest" description="Disordered" evidence="1">
    <location>
        <begin position="143"/>
        <end position="168"/>
    </location>
</feature>
<evidence type="ECO:0000256" key="2">
    <source>
        <dbReference type="SAM" id="Phobius"/>
    </source>
</evidence>
<dbReference type="AlphaFoldDB" id="J3JD66"/>
<name>J3JD66_9EURY</name>
<feature type="compositionally biased region" description="Low complexity" evidence="1">
    <location>
        <begin position="157"/>
        <end position="168"/>
    </location>
</feature>
<protein>
    <recommendedName>
        <fullName evidence="3">DUF7344 domain-containing protein</fullName>
    </recommendedName>
</protein>
<feature type="region of interest" description="Disordered" evidence="1">
    <location>
        <begin position="1"/>
        <end position="31"/>
    </location>
</feature>
<evidence type="ECO:0000313" key="4">
    <source>
        <dbReference type="EMBL" id="EJN57221.1"/>
    </source>
</evidence>
<dbReference type="EMBL" id="ALJD01000016">
    <property type="protein sequence ID" value="EJN57221.1"/>
    <property type="molecule type" value="Genomic_DNA"/>
</dbReference>
<feature type="transmembrane region" description="Helical" evidence="2">
    <location>
        <begin position="178"/>
        <end position="197"/>
    </location>
</feature>
<dbReference type="Pfam" id="PF24035">
    <property type="entry name" value="DUF7344"/>
    <property type="match status" value="1"/>
</dbReference>
<accession>J3JD66</accession>
<keyword evidence="2" id="KW-0812">Transmembrane</keyword>
<organism evidence="4 5">
    <name type="scientific">Halogranum salarium B-1</name>
    <dbReference type="NCBI Taxonomy" id="1210908"/>
    <lineage>
        <taxon>Archaea</taxon>
        <taxon>Methanobacteriati</taxon>
        <taxon>Methanobacteriota</taxon>
        <taxon>Stenosarchaea group</taxon>
        <taxon>Halobacteria</taxon>
        <taxon>Halobacteriales</taxon>
        <taxon>Haloferacaceae</taxon>
    </lineage>
</organism>
<keyword evidence="2" id="KW-0472">Membrane</keyword>
<evidence type="ECO:0000256" key="1">
    <source>
        <dbReference type="SAM" id="MobiDB-lite"/>
    </source>
</evidence>
<comment type="caution">
    <text evidence="4">The sequence shown here is derived from an EMBL/GenBank/DDBJ whole genome shotgun (WGS) entry which is preliminary data.</text>
</comment>
<gene>
    <name evidence="4" type="ORF">HSB1_46070</name>
</gene>
<evidence type="ECO:0000313" key="5">
    <source>
        <dbReference type="Proteomes" id="UP000007813"/>
    </source>
</evidence>
<dbReference type="Proteomes" id="UP000007813">
    <property type="component" value="Unassembled WGS sequence"/>
</dbReference>
<feature type="domain" description="DUF7344" evidence="3">
    <location>
        <begin position="43"/>
        <end position="124"/>
    </location>
</feature>
<feature type="compositionally biased region" description="Acidic residues" evidence="1">
    <location>
        <begin position="143"/>
        <end position="156"/>
    </location>
</feature>
<feature type="compositionally biased region" description="Low complexity" evidence="1">
    <location>
        <begin position="13"/>
        <end position="28"/>
    </location>
</feature>
<reference evidence="4 5" key="1">
    <citation type="journal article" date="2012" name="J. Bacteriol.">
        <title>Draft Genome Sequence of the Extremely Halophilic Archaeon Halogranum salarium B-1T.</title>
        <authorList>
            <person name="Kim K.K."/>
            <person name="Lee K.C."/>
            <person name="Lee J.S."/>
        </authorList>
    </citation>
    <scope>NUCLEOTIDE SEQUENCE [LARGE SCALE GENOMIC DNA]</scope>
    <source>
        <strain evidence="4 5">B-1</strain>
    </source>
</reference>
<proteinExistence type="predicted"/>
<dbReference type="InterPro" id="IPR055768">
    <property type="entry name" value="DUF7344"/>
</dbReference>
<dbReference type="RefSeq" id="WP_009377945.1">
    <property type="nucleotide sequence ID" value="NZ_ALJD01000016.1"/>
</dbReference>